<reference evidence="2" key="1">
    <citation type="submission" date="2022-07" db="EMBL/GenBank/DDBJ databases">
        <title>Phylogenomic reconstructions and comparative analyses of Kickxellomycotina fungi.</title>
        <authorList>
            <person name="Reynolds N.K."/>
            <person name="Stajich J.E."/>
            <person name="Barry K."/>
            <person name="Grigoriev I.V."/>
            <person name="Crous P."/>
            <person name="Smith M.E."/>
        </authorList>
    </citation>
    <scope>NUCLEOTIDE SEQUENCE</scope>
    <source>
        <strain evidence="2">CBS 109367</strain>
    </source>
</reference>
<sequence>MHFYSVLAFLSCVLALCHATYVSVSDSKTYKTYEVFDARCHKTDRIFEGNRNLVFISGYPATFYANDNCTKIVGMSYWGTTAWQQVHKPIRSFSVEEPKYK</sequence>
<feature type="signal peptide" evidence="1">
    <location>
        <begin position="1"/>
        <end position="19"/>
    </location>
</feature>
<dbReference type="OrthoDB" id="5535591at2759"/>
<accession>A0A9W8L4Q3</accession>
<keyword evidence="3" id="KW-1185">Reference proteome</keyword>
<feature type="chain" id="PRO_5040810539" evidence="1">
    <location>
        <begin position="20"/>
        <end position="101"/>
    </location>
</feature>
<name>A0A9W8L4Q3_9FUNG</name>
<comment type="caution">
    <text evidence="2">The sequence shown here is derived from an EMBL/GenBank/DDBJ whole genome shotgun (WGS) entry which is preliminary data.</text>
</comment>
<organism evidence="2 3">
    <name type="scientific">Coemansia spiralis</name>
    <dbReference type="NCBI Taxonomy" id="417178"/>
    <lineage>
        <taxon>Eukaryota</taxon>
        <taxon>Fungi</taxon>
        <taxon>Fungi incertae sedis</taxon>
        <taxon>Zoopagomycota</taxon>
        <taxon>Kickxellomycotina</taxon>
        <taxon>Kickxellomycetes</taxon>
        <taxon>Kickxellales</taxon>
        <taxon>Kickxellaceae</taxon>
        <taxon>Coemansia</taxon>
    </lineage>
</organism>
<dbReference type="EMBL" id="JANBTX010000075">
    <property type="protein sequence ID" value="KAJ2687356.1"/>
    <property type="molecule type" value="Genomic_DNA"/>
</dbReference>
<gene>
    <name evidence="2" type="ORF">IWW39_002998</name>
</gene>
<dbReference type="AlphaFoldDB" id="A0A9W8L4Q3"/>
<evidence type="ECO:0000313" key="3">
    <source>
        <dbReference type="Proteomes" id="UP001151516"/>
    </source>
</evidence>
<protein>
    <submittedName>
        <fullName evidence="2">Uncharacterized protein</fullName>
    </submittedName>
</protein>
<dbReference type="Proteomes" id="UP001151516">
    <property type="component" value="Unassembled WGS sequence"/>
</dbReference>
<evidence type="ECO:0000256" key="1">
    <source>
        <dbReference type="SAM" id="SignalP"/>
    </source>
</evidence>
<keyword evidence="1" id="KW-0732">Signal</keyword>
<evidence type="ECO:0000313" key="2">
    <source>
        <dbReference type="EMBL" id="KAJ2687356.1"/>
    </source>
</evidence>
<proteinExistence type="predicted"/>